<dbReference type="Proteomes" id="UP000782241">
    <property type="component" value="Unassembled WGS sequence"/>
</dbReference>
<dbReference type="SUPFAM" id="SSF51735">
    <property type="entry name" value="NAD(P)-binding Rossmann-fold domains"/>
    <property type="match status" value="1"/>
</dbReference>
<dbReference type="Pfam" id="PF08240">
    <property type="entry name" value="ADH_N"/>
    <property type="match status" value="1"/>
</dbReference>
<comment type="similarity">
    <text evidence="1">Belongs to the zinc-containing alcohol dehydrogenase family.</text>
</comment>
<evidence type="ECO:0000313" key="5">
    <source>
        <dbReference type="Proteomes" id="UP000782241"/>
    </source>
</evidence>
<sequence>MTGKGLYADEDGKVVVRDFPIPQPPDGEILIQVLYSGVNPSDMRIIQFFNCRRRVLGNEFCGRVLESPGLAETSFKVGDIVAGYVDGKMNRPLRYGTHQPYISVPPAWIYRVPDNLPQADAAAITIAVQTANDALFNRLHIPLPDATTAPTEGTLVIWGGATSVGMAAIQLARASRIRSIVVTASTKRHDYLKTIGATHCFDYGDGNVAEKVKAVVQANGGAIRGFDAVGTADSQSLLTSALPTHNDILLTSVLLQTDERFQVTLGARHLDVAFDLPGGQSLFFAAQPAEADRMWKALAWVVDHYGAEFKALPVRQFQGTAEDALEEIIKVGAMKAFGKLVLKHPLE</sequence>
<dbReference type="Pfam" id="PF00107">
    <property type="entry name" value="ADH_zinc_N"/>
    <property type="match status" value="1"/>
</dbReference>
<dbReference type="AlphaFoldDB" id="A0A9P7HBV9"/>
<dbReference type="SUPFAM" id="SSF50129">
    <property type="entry name" value="GroES-like"/>
    <property type="match status" value="1"/>
</dbReference>
<dbReference type="PANTHER" id="PTHR45348:SF7">
    <property type="entry name" value="ZINC BINDING OXIDOREDUCTASE, PUTATIVE-RELATED"/>
    <property type="match status" value="1"/>
</dbReference>
<dbReference type="Gene3D" id="3.90.180.10">
    <property type="entry name" value="Medium-chain alcohol dehydrogenases, catalytic domain"/>
    <property type="match status" value="1"/>
</dbReference>
<proteinExistence type="inferred from homology"/>
<dbReference type="GO" id="GO:0016651">
    <property type="term" value="F:oxidoreductase activity, acting on NAD(P)H"/>
    <property type="evidence" value="ECO:0007669"/>
    <property type="project" value="InterPro"/>
</dbReference>
<keyword evidence="5" id="KW-1185">Reference proteome</keyword>
<evidence type="ECO:0000259" key="3">
    <source>
        <dbReference type="SMART" id="SM00829"/>
    </source>
</evidence>
<organism evidence="4 5">
    <name type="scientific">Fusarium avenaceum</name>
    <dbReference type="NCBI Taxonomy" id="40199"/>
    <lineage>
        <taxon>Eukaryota</taxon>
        <taxon>Fungi</taxon>
        <taxon>Dikarya</taxon>
        <taxon>Ascomycota</taxon>
        <taxon>Pezizomycotina</taxon>
        <taxon>Sordariomycetes</taxon>
        <taxon>Hypocreomycetidae</taxon>
        <taxon>Hypocreales</taxon>
        <taxon>Nectriaceae</taxon>
        <taxon>Fusarium</taxon>
        <taxon>Fusarium tricinctum species complex</taxon>
    </lineage>
</organism>
<dbReference type="CDD" id="cd08249">
    <property type="entry name" value="enoyl_reductase_like"/>
    <property type="match status" value="1"/>
</dbReference>
<feature type="domain" description="Enoyl reductase (ER)" evidence="3">
    <location>
        <begin position="8"/>
        <end position="342"/>
    </location>
</feature>
<evidence type="ECO:0000313" key="4">
    <source>
        <dbReference type="EMBL" id="KAG5661932.1"/>
    </source>
</evidence>
<dbReference type="InterPro" id="IPR036291">
    <property type="entry name" value="NAD(P)-bd_dom_sf"/>
</dbReference>
<dbReference type="EMBL" id="JAGPUO010000006">
    <property type="protein sequence ID" value="KAG5661932.1"/>
    <property type="molecule type" value="Genomic_DNA"/>
</dbReference>
<dbReference type="InterPro" id="IPR013149">
    <property type="entry name" value="ADH-like_C"/>
</dbReference>
<dbReference type="InterPro" id="IPR020843">
    <property type="entry name" value="ER"/>
</dbReference>
<evidence type="ECO:0000256" key="2">
    <source>
        <dbReference type="ARBA" id="ARBA00023002"/>
    </source>
</evidence>
<name>A0A9P7HBV9_9HYPO</name>
<dbReference type="InterPro" id="IPR047122">
    <property type="entry name" value="Trans-enoyl_RdTase-like"/>
</dbReference>
<accession>A0A9P7HBV9</accession>
<dbReference type="PANTHER" id="PTHR45348">
    <property type="entry name" value="HYPOTHETICAL OXIDOREDUCTASE (EUROFUNG)"/>
    <property type="match status" value="1"/>
</dbReference>
<dbReference type="SMART" id="SM00829">
    <property type="entry name" value="PKS_ER"/>
    <property type="match status" value="1"/>
</dbReference>
<dbReference type="InterPro" id="IPR011032">
    <property type="entry name" value="GroES-like_sf"/>
</dbReference>
<comment type="caution">
    <text evidence="4">The sequence shown here is derived from an EMBL/GenBank/DDBJ whole genome shotgun (WGS) entry which is preliminary data.</text>
</comment>
<reference evidence="4" key="1">
    <citation type="submission" date="2021-04" db="EMBL/GenBank/DDBJ databases">
        <title>Draft genome of Fusarium avenaceum strain F156N33, isolated from an atmospheric sample in Virginia.</title>
        <authorList>
            <person name="Yang S."/>
            <person name="Vinatzer B.A."/>
            <person name="Coleman J."/>
        </authorList>
    </citation>
    <scope>NUCLEOTIDE SEQUENCE</scope>
    <source>
        <strain evidence="4">F156N33</strain>
    </source>
</reference>
<evidence type="ECO:0000256" key="1">
    <source>
        <dbReference type="ARBA" id="ARBA00008072"/>
    </source>
</evidence>
<gene>
    <name evidence="4" type="ORF">KAF25_004171</name>
</gene>
<dbReference type="Gene3D" id="3.40.50.720">
    <property type="entry name" value="NAD(P)-binding Rossmann-like Domain"/>
    <property type="match status" value="1"/>
</dbReference>
<keyword evidence="2" id="KW-0560">Oxidoreductase</keyword>
<protein>
    <recommendedName>
        <fullName evidence="3">Enoyl reductase (ER) domain-containing protein</fullName>
    </recommendedName>
</protein>
<dbReference type="InterPro" id="IPR013154">
    <property type="entry name" value="ADH-like_N"/>
</dbReference>